<name>A0A498NV27_LABRO</name>
<dbReference type="GO" id="GO:0016301">
    <property type="term" value="F:kinase activity"/>
    <property type="evidence" value="ECO:0007669"/>
    <property type="project" value="UniProtKB-KW"/>
</dbReference>
<reference evidence="2 3" key="1">
    <citation type="submission" date="2018-03" db="EMBL/GenBank/DDBJ databases">
        <title>Draft genome sequence of Rohu Carp (Labeo rohita).</title>
        <authorList>
            <person name="Das P."/>
            <person name="Kushwaha B."/>
            <person name="Joshi C.G."/>
            <person name="Kumar D."/>
            <person name="Nagpure N.S."/>
            <person name="Sahoo L."/>
            <person name="Das S.P."/>
            <person name="Bit A."/>
            <person name="Patnaik S."/>
            <person name="Meher P.K."/>
            <person name="Jayasankar P."/>
            <person name="Koringa P.G."/>
            <person name="Patel N.V."/>
            <person name="Hinsu A.T."/>
            <person name="Kumar R."/>
            <person name="Pandey M."/>
            <person name="Agarwal S."/>
            <person name="Srivastava S."/>
            <person name="Singh M."/>
            <person name="Iquebal M.A."/>
            <person name="Jaiswal S."/>
            <person name="Angadi U.B."/>
            <person name="Kumar N."/>
            <person name="Raza M."/>
            <person name="Shah T.M."/>
            <person name="Rai A."/>
            <person name="Jena J.K."/>
        </authorList>
    </citation>
    <scope>NUCLEOTIDE SEQUENCE [LARGE SCALE GENOMIC DNA]</scope>
    <source>
        <strain evidence="2">DASCIFA01</strain>
        <tissue evidence="2">Testis</tissue>
    </source>
</reference>
<feature type="region of interest" description="Disordered" evidence="1">
    <location>
        <begin position="1"/>
        <end position="35"/>
    </location>
</feature>
<organism evidence="2 3">
    <name type="scientific">Labeo rohita</name>
    <name type="common">Indian major carp</name>
    <name type="synonym">Cyprinus rohita</name>
    <dbReference type="NCBI Taxonomy" id="84645"/>
    <lineage>
        <taxon>Eukaryota</taxon>
        <taxon>Metazoa</taxon>
        <taxon>Chordata</taxon>
        <taxon>Craniata</taxon>
        <taxon>Vertebrata</taxon>
        <taxon>Euteleostomi</taxon>
        <taxon>Actinopterygii</taxon>
        <taxon>Neopterygii</taxon>
        <taxon>Teleostei</taxon>
        <taxon>Ostariophysi</taxon>
        <taxon>Cypriniformes</taxon>
        <taxon>Cyprinidae</taxon>
        <taxon>Labeoninae</taxon>
        <taxon>Labeonini</taxon>
        <taxon>Labeo</taxon>
    </lineage>
</organism>
<dbReference type="STRING" id="84645.A0A498NV27"/>
<dbReference type="InterPro" id="IPR011009">
    <property type="entry name" value="Kinase-like_dom_sf"/>
</dbReference>
<dbReference type="Gene3D" id="1.10.510.10">
    <property type="entry name" value="Transferase(Phosphotransferase) domain 1"/>
    <property type="match status" value="1"/>
</dbReference>
<feature type="compositionally biased region" description="Polar residues" evidence="1">
    <location>
        <begin position="21"/>
        <end position="31"/>
    </location>
</feature>
<comment type="caution">
    <text evidence="2">The sequence shown here is derived from an EMBL/GenBank/DDBJ whole genome shotgun (WGS) entry which is preliminary data.</text>
</comment>
<keyword evidence="2" id="KW-0808">Transferase</keyword>
<protein>
    <submittedName>
        <fullName evidence="2">Serine threonine-kinase pim-2-like protein</fullName>
    </submittedName>
</protein>
<accession>A0A498NV27</accession>
<keyword evidence="3" id="KW-1185">Reference proteome</keyword>
<evidence type="ECO:0000313" key="2">
    <source>
        <dbReference type="EMBL" id="RXN35449.1"/>
    </source>
</evidence>
<evidence type="ECO:0000313" key="3">
    <source>
        <dbReference type="Proteomes" id="UP000290572"/>
    </source>
</evidence>
<dbReference type="Proteomes" id="UP000290572">
    <property type="component" value="Unassembled WGS sequence"/>
</dbReference>
<keyword evidence="2" id="KW-0418">Kinase</keyword>
<proteinExistence type="predicted"/>
<dbReference type="EMBL" id="QBIY01011125">
    <property type="protein sequence ID" value="RXN35449.1"/>
    <property type="molecule type" value="Genomic_DNA"/>
</dbReference>
<evidence type="ECO:0000256" key="1">
    <source>
        <dbReference type="SAM" id="MobiDB-lite"/>
    </source>
</evidence>
<gene>
    <name evidence="2" type="ORF">ROHU_014241</name>
</gene>
<dbReference type="AlphaFoldDB" id="A0A498NV27"/>
<dbReference type="SUPFAM" id="SSF56112">
    <property type="entry name" value="Protein kinase-like (PK-like)"/>
    <property type="match status" value="1"/>
</dbReference>
<sequence>MSDIDSSDPQSGPSGLKPATHQEQTDPQLGPSSVKPIRLILSQLKKNVADYEIKKHSKVAPLPPEPHTDSADLQPGYACPPEYFVDFEYEAETTTVWSLGIVMYRTVCGRQPFTDQHDGLIFDSKVSTEEGVNEGGFLLPDDTSIAALIPKNSSQVLIIFSGEAVNRRPYYKQAFCGINSQMGSKAEKRHKLNAPVCTLLRKLLDFELMG</sequence>